<dbReference type="Proteomes" id="UP000007102">
    <property type="component" value="Chromosome"/>
</dbReference>
<dbReference type="InParanoid" id="F0S1Y5"/>
<dbReference type="EMBL" id="CP002543">
    <property type="protein sequence ID" value="ADY74066.1"/>
    <property type="molecule type" value="Genomic_DNA"/>
</dbReference>
<gene>
    <name evidence="1" type="ordered locus">Dester_1436</name>
</gene>
<protein>
    <submittedName>
        <fullName evidence="1">Uncharacterized protein</fullName>
    </submittedName>
</protein>
<dbReference type="KEGG" id="dte:Dester_1436"/>
<dbReference type="AlphaFoldDB" id="F0S1Y5"/>
<sequence>MKYIVIVLAIIGALLLFFMAIGSTIKAEKK</sequence>
<evidence type="ECO:0000313" key="1">
    <source>
        <dbReference type="EMBL" id="ADY74066.1"/>
    </source>
</evidence>
<keyword evidence="2" id="KW-1185">Reference proteome</keyword>
<accession>F0S1Y5</accession>
<organism evidence="1 2">
    <name type="scientific">Desulfurobacterium thermolithotrophum (strain DSM 11699 / BSA)</name>
    <dbReference type="NCBI Taxonomy" id="868864"/>
    <lineage>
        <taxon>Bacteria</taxon>
        <taxon>Pseudomonadati</taxon>
        <taxon>Aquificota</taxon>
        <taxon>Aquificia</taxon>
        <taxon>Desulfurobacteriales</taxon>
        <taxon>Desulfurobacteriaceae</taxon>
        <taxon>Desulfurobacterium</taxon>
    </lineage>
</organism>
<proteinExistence type="predicted"/>
<name>F0S1Y5_DESTD</name>
<reference evidence="1 2" key="1">
    <citation type="journal article" date="2011" name="Stand. Genomic Sci.">
        <title>Complete genome sequence of the thermophilic sulfur-reducer Desulfurobacterium thermolithotrophum type strain (BSA(T)) from a deep-sea hydrothermal vent.</title>
        <authorList>
            <person name="Goker M."/>
            <person name="Daligault H."/>
            <person name="Mwirichia R."/>
            <person name="Lapidus A."/>
            <person name="Lucas S."/>
            <person name="Deshpande S."/>
            <person name="Pagani I."/>
            <person name="Tapia R."/>
            <person name="Cheng J.F."/>
            <person name="Goodwin L."/>
            <person name="Pitluck S."/>
            <person name="Liolios K."/>
            <person name="Ivanova N."/>
            <person name="Mavromatis K."/>
            <person name="Mikhailova N."/>
            <person name="Pati A."/>
            <person name="Chen A."/>
            <person name="Palaniappan K."/>
            <person name="Han C."/>
            <person name="Land M."/>
            <person name="Hauser L."/>
            <person name="Pan C."/>
            <person name="Brambilla E.M."/>
            <person name="Rohde M."/>
            <person name="Spring S."/>
            <person name="Sikorski J."/>
            <person name="Wirth R."/>
            <person name="Detter J.C."/>
            <person name="Woyke T."/>
            <person name="Bristow J."/>
            <person name="Eisen J.A."/>
            <person name="Markowitz V."/>
            <person name="Hugenholtz P."/>
            <person name="Kyrpides N.C."/>
            <person name="Klenk H.P."/>
        </authorList>
    </citation>
    <scope>NUCLEOTIDE SEQUENCE [LARGE SCALE GENOMIC DNA]</scope>
    <source>
        <strain evidence="2">DSM 11699 / BSA</strain>
    </source>
</reference>
<evidence type="ECO:0000313" key="2">
    <source>
        <dbReference type="Proteomes" id="UP000007102"/>
    </source>
</evidence>
<dbReference type="HOGENOM" id="CLU_220799_0_0_0"/>
<reference evidence="2" key="2">
    <citation type="submission" date="2011-02" db="EMBL/GenBank/DDBJ databases">
        <title>The complete genome of Desulfurobacterium thermolithotrophum DSM 11699.</title>
        <authorList>
            <consortium name="US DOE Joint Genome Institute (JGI-PGF)"/>
            <person name="Lucas S."/>
            <person name="Copeland A."/>
            <person name="Lapidus A."/>
            <person name="Bruce D."/>
            <person name="Goodwin L."/>
            <person name="Pitluck S."/>
            <person name="Kyrpides N."/>
            <person name="Mavromatis K."/>
            <person name="Pagani I."/>
            <person name="Ivanova N."/>
            <person name="Mikhailova N."/>
            <person name="Daligault H."/>
            <person name="Detter J.C."/>
            <person name="Tapia R."/>
            <person name="Han C."/>
            <person name="Land M."/>
            <person name="Hauser L."/>
            <person name="Markowitz V."/>
            <person name="Cheng J.-F."/>
            <person name="Hugenholtz P."/>
            <person name="Woyke T."/>
            <person name="Wu D."/>
            <person name="Spring S."/>
            <person name="Brambilla E."/>
            <person name="Klenk H.-P."/>
            <person name="Eisen J.A."/>
        </authorList>
    </citation>
    <scope>NUCLEOTIDE SEQUENCE [LARGE SCALE GENOMIC DNA]</scope>
    <source>
        <strain evidence="2">DSM 11699 / BSA</strain>
    </source>
</reference>